<sequence>MLELVAPSKKYKKSFLEASEEYKNTDSGQGIDQSMKEICSEIDFNKFVEEKIDHSKGINIANGYVPASEFWLIEGDEFIGRTSIRHSLNENLKKIGGHIGYTIRPSRRKMGYGTKILQLSLPKAKELGIDKALLTCDKDNIGSAKIIEKNGGVLENELEQSEGKPPKLRYWINFN</sequence>
<feature type="domain" description="N-acetyltransferase" evidence="1">
    <location>
        <begin position="13"/>
        <end position="175"/>
    </location>
</feature>
<protein>
    <submittedName>
        <fullName evidence="2">GCN5-related N-acetyltransferase</fullName>
    </submittedName>
</protein>
<dbReference type="SUPFAM" id="SSF55729">
    <property type="entry name" value="Acyl-CoA N-acyltransferases (Nat)"/>
    <property type="match status" value="1"/>
</dbReference>
<dbReference type="EMBL" id="CP011213">
    <property type="protein sequence ID" value="AKM82471.1"/>
    <property type="molecule type" value="Genomic_DNA"/>
</dbReference>
<proteinExistence type="predicted"/>
<dbReference type="AlphaFoldDB" id="A0A0G4B3E7"/>
<gene>
    <name evidence="2" type="ORF">UT28_C0001G0677</name>
</gene>
<name>A0A0G4B3E7_9BACT</name>
<evidence type="ECO:0000313" key="2">
    <source>
        <dbReference type="EMBL" id="AKM82471.1"/>
    </source>
</evidence>
<evidence type="ECO:0000313" key="3">
    <source>
        <dbReference type="Proteomes" id="UP000035648"/>
    </source>
</evidence>
<dbReference type="STRING" id="1618337.UT28_C0001G0677"/>
<dbReference type="Gene3D" id="3.40.630.30">
    <property type="match status" value="1"/>
</dbReference>
<dbReference type="PATRIC" id="fig|1618337.4.peg.676"/>
<dbReference type="CDD" id="cd04301">
    <property type="entry name" value="NAT_SF"/>
    <property type="match status" value="1"/>
</dbReference>
<dbReference type="KEGG" id="bbgw:UT28_C0001G0677"/>
<dbReference type="InterPro" id="IPR016181">
    <property type="entry name" value="Acyl_CoA_acyltransferase"/>
</dbReference>
<dbReference type="Pfam" id="PF13302">
    <property type="entry name" value="Acetyltransf_3"/>
    <property type="match status" value="1"/>
</dbReference>
<dbReference type="InterPro" id="IPR000182">
    <property type="entry name" value="GNAT_dom"/>
</dbReference>
<dbReference type="PANTHER" id="PTHR39173">
    <property type="entry name" value="ACETYLTRANSFERASE"/>
    <property type="match status" value="1"/>
</dbReference>
<dbReference type="GO" id="GO:0016747">
    <property type="term" value="F:acyltransferase activity, transferring groups other than amino-acyl groups"/>
    <property type="evidence" value="ECO:0007669"/>
    <property type="project" value="InterPro"/>
</dbReference>
<keyword evidence="2" id="KW-0808">Transferase</keyword>
<dbReference type="PANTHER" id="PTHR39173:SF1">
    <property type="entry name" value="ACETYLTRANSFERASE"/>
    <property type="match status" value="1"/>
</dbReference>
<accession>A0A0G4B3E7</accession>
<reference evidence="2 3" key="1">
    <citation type="journal article" date="2015" name="Nature">
        <title>rRNA introns, odd ribosomes, and small enigmatic genomes across a large radiation of phyla.</title>
        <authorList>
            <person name="Brown C.T."/>
            <person name="Hug L.A."/>
            <person name="Thomas B.C."/>
            <person name="Sharon I."/>
            <person name="Castelle C.J."/>
            <person name="Singh A."/>
            <person name="Wilkins M.J."/>
            <person name="Williams K.H."/>
            <person name="Banfield J.F."/>
        </authorList>
    </citation>
    <scope>NUCLEOTIDE SEQUENCE [LARGE SCALE GENOMIC DNA]</scope>
</reference>
<dbReference type="PROSITE" id="PS51186">
    <property type="entry name" value="GNAT"/>
    <property type="match status" value="1"/>
</dbReference>
<dbReference type="Proteomes" id="UP000035648">
    <property type="component" value="Chromosome"/>
</dbReference>
<organism evidence="2 3">
    <name type="scientific">Berkelbacteria bacterium GW2011_GWE1_39_12</name>
    <dbReference type="NCBI Taxonomy" id="1618337"/>
    <lineage>
        <taxon>Bacteria</taxon>
        <taxon>Candidatus Berkelbacteria</taxon>
    </lineage>
</organism>
<evidence type="ECO:0000259" key="1">
    <source>
        <dbReference type="PROSITE" id="PS51186"/>
    </source>
</evidence>